<feature type="region of interest" description="Disordered" evidence="1">
    <location>
        <begin position="146"/>
        <end position="182"/>
    </location>
</feature>
<reference evidence="2" key="1">
    <citation type="submission" date="2017-07" db="EMBL/GenBank/DDBJ databases">
        <title>Taro Niue Genome Assembly and Annotation.</title>
        <authorList>
            <person name="Atibalentja N."/>
            <person name="Keating K."/>
            <person name="Fields C.J."/>
        </authorList>
    </citation>
    <scope>NUCLEOTIDE SEQUENCE</scope>
    <source>
        <strain evidence="2">Niue_2</strain>
        <tissue evidence="2">Leaf</tissue>
    </source>
</reference>
<protein>
    <submittedName>
        <fullName evidence="2">Uncharacterized protein</fullName>
    </submittedName>
</protein>
<gene>
    <name evidence="2" type="ORF">Taro_036964</name>
</gene>
<name>A0A843W2X4_COLES</name>
<dbReference type="EMBL" id="NMUH01003167">
    <property type="protein sequence ID" value="MQM04172.1"/>
    <property type="molecule type" value="Genomic_DNA"/>
</dbReference>
<dbReference type="Proteomes" id="UP000652761">
    <property type="component" value="Unassembled WGS sequence"/>
</dbReference>
<proteinExistence type="predicted"/>
<feature type="non-terminal residue" evidence="2">
    <location>
        <position position="182"/>
    </location>
</feature>
<feature type="compositionally biased region" description="Polar residues" evidence="1">
    <location>
        <begin position="170"/>
        <end position="182"/>
    </location>
</feature>
<sequence length="182" mass="20880">GQSLTHENRIRKLIRGRVKHIEWKVTPHDLHETQFHINTRKDWYTTYHHKIVPTRGTGTYYHKVPARKPQSQLCQHQGTPRTGQTSTTSHKLTNHSQWQSTSRKGTTPPHGNELLADQANIQPEQHNTRTTSQSRSHGRKVQLPLHENKSNNCGDQPTPHLHTHNCRSMPGTSRVSGRSTLK</sequence>
<dbReference type="AlphaFoldDB" id="A0A843W2X4"/>
<accession>A0A843W2X4</accession>
<feature type="non-terminal residue" evidence="2">
    <location>
        <position position="1"/>
    </location>
</feature>
<feature type="region of interest" description="Disordered" evidence="1">
    <location>
        <begin position="67"/>
        <end position="114"/>
    </location>
</feature>
<organism evidence="2 3">
    <name type="scientific">Colocasia esculenta</name>
    <name type="common">Wild taro</name>
    <name type="synonym">Arum esculentum</name>
    <dbReference type="NCBI Taxonomy" id="4460"/>
    <lineage>
        <taxon>Eukaryota</taxon>
        <taxon>Viridiplantae</taxon>
        <taxon>Streptophyta</taxon>
        <taxon>Embryophyta</taxon>
        <taxon>Tracheophyta</taxon>
        <taxon>Spermatophyta</taxon>
        <taxon>Magnoliopsida</taxon>
        <taxon>Liliopsida</taxon>
        <taxon>Araceae</taxon>
        <taxon>Aroideae</taxon>
        <taxon>Colocasieae</taxon>
        <taxon>Colocasia</taxon>
    </lineage>
</organism>
<feature type="compositionally biased region" description="Polar residues" evidence="1">
    <location>
        <begin position="69"/>
        <end position="105"/>
    </location>
</feature>
<comment type="caution">
    <text evidence="2">The sequence shown here is derived from an EMBL/GenBank/DDBJ whole genome shotgun (WGS) entry which is preliminary data.</text>
</comment>
<evidence type="ECO:0000256" key="1">
    <source>
        <dbReference type="SAM" id="MobiDB-lite"/>
    </source>
</evidence>
<evidence type="ECO:0000313" key="3">
    <source>
        <dbReference type="Proteomes" id="UP000652761"/>
    </source>
</evidence>
<evidence type="ECO:0000313" key="2">
    <source>
        <dbReference type="EMBL" id="MQM04172.1"/>
    </source>
</evidence>
<keyword evidence="3" id="KW-1185">Reference proteome</keyword>